<evidence type="ECO:0000259" key="2">
    <source>
        <dbReference type="PROSITE" id="PS50943"/>
    </source>
</evidence>
<dbReference type="Gene3D" id="1.10.260.40">
    <property type="entry name" value="lambda repressor-like DNA-binding domains"/>
    <property type="match status" value="1"/>
</dbReference>
<gene>
    <name evidence="3" type="ORF">UU38_C0003G0067</name>
</gene>
<reference evidence="3 4" key="1">
    <citation type="journal article" date="2015" name="Nature">
        <title>rRNA introns, odd ribosomes, and small enigmatic genomes across a large radiation of phyla.</title>
        <authorList>
            <person name="Brown C.T."/>
            <person name="Hug L.A."/>
            <person name="Thomas B.C."/>
            <person name="Sharon I."/>
            <person name="Castelle C.J."/>
            <person name="Singh A."/>
            <person name="Wilkins M.J."/>
            <person name="Williams K.H."/>
            <person name="Banfield J.F."/>
        </authorList>
    </citation>
    <scope>NUCLEOTIDE SEQUENCE [LARGE SCALE GENOMIC DNA]</scope>
</reference>
<organism evidence="3 4">
    <name type="scientific">Candidatus Wolfebacteria bacterium GW2011_GWB1_41_12</name>
    <dbReference type="NCBI Taxonomy" id="1619006"/>
    <lineage>
        <taxon>Bacteria</taxon>
        <taxon>Candidatus Wolfeibacteriota</taxon>
    </lineage>
</organism>
<dbReference type="PROSITE" id="PS50943">
    <property type="entry name" value="HTH_CROC1"/>
    <property type="match status" value="1"/>
</dbReference>
<dbReference type="Pfam" id="PF01381">
    <property type="entry name" value="HTH_3"/>
    <property type="match status" value="1"/>
</dbReference>
<dbReference type="Proteomes" id="UP000033918">
    <property type="component" value="Unassembled WGS sequence"/>
</dbReference>
<feature type="domain" description="HTH cro/C1-type" evidence="2">
    <location>
        <begin position="8"/>
        <end position="62"/>
    </location>
</feature>
<name>A0A0G0UMS8_9BACT</name>
<evidence type="ECO:0000256" key="1">
    <source>
        <dbReference type="ARBA" id="ARBA00023125"/>
    </source>
</evidence>
<dbReference type="GO" id="GO:0003677">
    <property type="term" value="F:DNA binding"/>
    <property type="evidence" value="ECO:0007669"/>
    <property type="project" value="UniProtKB-KW"/>
</dbReference>
<protein>
    <submittedName>
        <fullName evidence="3">Helix-turn-helix domain protein</fullName>
    </submittedName>
</protein>
<proteinExistence type="predicted"/>
<evidence type="ECO:0000313" key="4">
    <source>
        <dbReference type="Proteomes" id="UP000033918"/>
    </source>
</evidence>
<dbReference type="EMBL" id="LCAK01000003">
    <property type="protein sequence ID" value="KKR88816.1"/>
    <property type="molecule type" value="Genomic_DNA"/>
</dbReference>
<comment type="caution">
    <text evidence="3">The sequence shown here is derived from an EMBL/GenBank/DDBJ whole genome shotgun (WGS) entry which is preliminary data.</text>
</comment>
<dbReference type="CDD" id="cd00093">
    <property type="entry name" value="HTH_XRE"/>
    <property type="match status" value="1"/>
</dbReference>
<dbReference type="AlphaFoldDB" id="A0A0G0UMS8"/>
<keyword evidence="1" id="KW-0238">DNA-binding</keyword>
<dbReference type="InterPro" id="IPR010982">
    <property type="entry name" value="Lambda_DNA-bd_dom_sf"/>
</dbReference>
<dbReference type="SMART" id="SM00530">
    <property type="entry name" value="HTH_XRE"/>
    <property type="match status" value="1"/>
</dbReference>
<dbReference type="PANTHER" id="PTHR46558">
    <property type="entry name" value="TRACRIPTIONAL REGULATORY PROTEIN-RELATED-RELATED"/>
    <property type="match status" value="1"/>
</dbReference>
<evidence type="ECO:0000313" key="3">
    <source>
        <dbReference type="EMBL" id="KKR88816.1"/>
    </source>
</evidence>
<sequence>MYTFPDLIKKIRDEAGLTQAEFAKALGVSAVLIAMVETGQKEVSKNLLIKIAELLNVHPSSITPFLFIDREKFSKDPSAIDKKFIEWGEKMQTHLIKDRAKLLKKYAN</sequence>
<accession>A0A0G0UMS8</accession>
<dbReference type="InterPro" id="IPR001387">
    <property type="entry name" value="Cro/C1-type_HTH"/>
</dbReference>
<dbReference type="PANTHER" id="PTHR46558:SF4">
    <property type="entry name" value="DNA-BIDING PHAGE PROTEIN"/>
    <property type="match status" value="1"/>
</dbReference>
<dbReference type="SUPFAM" id="SSF47413">
    <property type="entry name" value="lambda repressor-like DNA-binding domains"/>
    <property type="match status" value="1"/>
</dbReference>